<proteinExistence type="predicted"/>
<keyword evidence="1 4" id="KW-0808">Transferase</keyword>
<dbReference type="PROSITE" id="PS51186">
    <property type="entry name" value="GNAT"/>
    <property type="match status" value="1"/>
</dbReference>
<dbReference type="SUPFAM" id="SSF55729">
    <property type="entry name" value="Acyl-CoA N-acyltransferases (Nat)"/>
    <property type="match status" value="1"/>
</dbReference>
<dbReference type="InterPro" id="IPR000182">
    <property type="entry name" value="GNAT_dom"/>
</dbReference>
<sequence>MIVGDTGAMTDPALTDPSAITLATVEDAETVTRLQIDFDEEFDAPTPPFDVLLRRFRRLLAHPDAFVLLAGPPADPAGHAVVTLRPTIYCDGPLAVLDELYVVPTLRDRGLGTRLLRRAIDEVLARGGGEMHINVDEVDTDTRRFYERHGFVTVEPGTDYRMLCYIRELEDS</sequence>
<keyword evidence="5" id="KW-1185">Reference proteome</keyword>
<dbReference type="CDD" id="cd04301">
    <property type="entry name" value="NAT_SF"/>
    <property type="match status" value="1"/>
</dbReference>
<accession>A0A366IQD0</accession>
<name>A0A366IQD0_9MICO</name>
<dbReference type="PANTHER" id="PTHR43877">
    <property type="entry name" value="AMINOALKYLPHOSPHONATE N-ACETYLTRANSFERASE-RELATED-RELATED"/>
    <property type="match status" value="1"/>
</dbReference>
<reference evidence="4 5" key="1">
    <citation type="submission" date="2018-06" db="EMBL/GenBank/DDBJ databases">
        <title>Freshwater and sediment microbial communities from various areas in North America, analyzing microbe dynamics in response to fracking.</title>
        <authorList>
            <person name="Lamendella R."/>
        </authorList>
    </citation>
    <scope>NUCLEOTIDE SEQUENCE [LARGE SCALE GENOMIC DNA]</scope>
    <source>
        <strain evidence="4 5">3b_TX</strain>
    </source>
</reference>
<dbReference type="GO" id="GO:0016747">
    <property type="term" value="F:acyltransferase activity, transferring groups other than amino-acyl groups"/>
    <property type="evidence" value="ECO:0007669"/>
    <property type="project" value="InterPro"/>
</dbReference>
<organism evidence="4 5">
    <name type="scientific">Brevibacterium celere</name>
    <dbReference type="NCBI Taxonomy" id="225845"/>
    <lineage>
        <taxon>Bacteria</taxon>
        <taxon>Bacillati</taxon>
        <taxon>Actinomycetota</taxon>
        <taxon>Actinomycetes</taxon>
        <taxon>Micrococcales</taxon>
        <taxon>Brevibacteriaceae</taxon>
        <taxon>Brevibacterium</taxon>
    </lineage>
</organism>
<keyword evidence="2 4" id="KW-0012">Acyltransferase</keyword>
<evidence type="ECO:0000313" key="5">
    <source>
        <dbReference type="Proteomes" id="UP000253509"/>
    </source>
</evidence>
<dbReference type="EMBL" id="QNSB01000001">
    <property type="protein sequence ID" value="RBP74327.1"/>
    <property type="molecule type" value="Genomic_DNA"/>
</dbReference>
<evidence type="ECO:0000256" key="2">
    <source>
        <dbReference type="ARBA" id="ARBA00023315"/>
    </source>
</evidence>
<dbReference type="InterPro" id="IPR050832">
    <property type="entry name" value="Bact_Acetyltransf"/>
</dbReference>
<dbReference type="Pfam" id="PF00583">
    <property type="entry name" value="Acetyltransf_1"/>
    <property type="match status" value="1"/>
</dbReference>
<evidence type="ECO:0000256" key="1">
    <source>
        <dbReference type="ARBA" id="ARBA00022679"/>
    </source>
</evidence>
<protein>
    <submittedName>
        <fullName evidence="4">L-amino acid N-acyltransferase YncA</fullName>
    </submittedName>
</protein>
<dbReference type="InterPro" id="IPR016181">
    <property type="entry name" value="Acyl_CoA_acyltransferase"/>
</dbReference>
<dbReference type="Gene3D" id="3.40.630.30">
    <property type="match status" value="1"/>
</dbReference>
<dbReference type="Proteomes" id="UP000253509">
    <property type="component" value="Unassembled WGS sequence"/>
</dbReference>
<comment type="caution">
    <text evidence="4">The sequence shown here is derived from an EMBL/GenBank/DDBJ whole genome shotgun (WGS) entry which is preliminary data.</text>
</comment>
<evidence type="ECO:0000259" key="3">
    <source>
        <dbReference type="PROSITE" id="PS51186"/>
    </source>
</evidence>
<dbReference type="AlphaFoldDB" id="A0A366IQD0"/>
<feature type="domain" description="N-acetyltransferase" evidence="3">
    <location>
        <begin position="18"/>
        <end position="170"/>
    </location>
</feature>
<gene>
    <name evidence="4" type="ORF">DFO65_10144</name>
</gene>
<evidence type="ECO:0000313" key="4">
    <source>
        <dbReference type="EMBL" id="RBP74327.1"/>
    </source>
</evidence>